<proteinExistence type="inferred from homology"/>
<feature type="transmembrane region" description="Helical" evidence="9">
    <location>
        <begin position="170"/>
        <end position="187"/>
    </location>
</feature>
<evidence type="ECO:0000313" key="11">
    <source>
        <dbReference type="Proteomes" id="UP000594638"/>
    </source>
</evidence>
<dbReference type="PANTHER" id="PTHR12570">
    <property type="match status" value="1"/>
</dbReference>
<evidence type="ECO:0000256" key="3">
    <source>
        <dbReference type="ARBA" id="ARBA00011738"/>
    </source>
</evidence>
<name>A0A8S0R0Q7_OLEEU</name>
<feature type="transmembrane region" description="Helical" evidence="9">
    <location>
        <begin position="54"/>
        <end position="74"/>
    </location>
</feature>
<comment type="subunit">
    <text evidence="3 9">Homodimer.</text>
</comment>
<keyword evidence="4 9" id="KW-0812">Transmembrane</keyword>
<dbReference type="GO" id="GO:0005886">
    <property type="term" value="C:plasma membrane"/>
    <property type="evidence" value="ECO:0007669"/>
    <property type="project" value="UniProtKB-SubCell"/>
</dbReference>
<dbReference type="InterPro" id="IPR037185">
    <property type="entry name" value="EmrE-like"/>
</dbReference>
<accession>A0A8S0R0Q7</accession>
<feature type="transmembrane region" description="Helical" evidence="9">
    <location>
        <begin position="100"/>
        <end position="120"/>
    </location>
</feature>
<keyword evidence="7 9" id="KW-0472">Membrane</keyword>
<dbReference type="AlphaFoldDB" id="A0A8S0R0Q7"/>
<comment type="caution">
    <text evidence="10">The sequence shown here is derived from an EMBL/GenBank/DDBJ whole genome shotgun (WGS) entry which is preliminary data.</text>
</comment>
<dbReference type="GO" id="GO:0015095">
    <property type="term" value="F:magnesium ion transmembrane transporter activity"/>
    <property type="evidence" value="ECO:0007669"/>
    <property type="project" value="UniProtKB-UniRule"/>
</dbReference>
<feature type="transmembrane region" description="Helical" evidence="9">
    <location>
        <begin position="132"/>
        <end position="150"/>
    </location>
</feature>
<evidence type="ECO:0000256" key="5">
    <source>
        <dbReference type="ARBA" id="ARBA00022753"/>
    </source>
</evidence>
<keyword evidence="9" id="KW-0813">Transport</keyword>
<evidence type="ECO:0000256" key="7">
    <source>
        <dbReference type="ARBA" id="ARBA00023136"/>
    </source>
</evidence>
<evidence type="ECO:0000256" key="8">
    <source>
        <dbReference type="ARBA" id="ARBA00025284"/>
    </source>
</evidence>
<keyword evidence="5 9" id="KW-0967">Endosome</keyword>
<dbReference type="EMBL" id="CACTIH010002046">
    <property type="protein sequence ID" value="CAA2972303.1"/>
    <property type="molecule type" value="Genomic_DNA"/>
</dbReference>
<comment type="similarity">
    <text evidence="2 9">Belongs to the NIPA (TC 2.A.7) family.</text>
</comment>
<evidence type="ECO:0000256" key="4">
    <source>
        <dbReference type="ARBA" id="ARBA00022692"/>
    </source>
</evidence>
<dbReference type="Pfam" id="PF05653">
    <property type="entry name" value="Mg_trans_NIPA"/>
    <property type="match status" value="2"/>
</dbReference>
<keyword evidence="9" id="KW-0406">Ion transport</keyword>
<feature type="transmembrane region" description="Helical" evidence="9">
    <location>
        <begin position="16"/>
        <end position="42"/>
    </location>
</feature>
<evidence type="ECO:0000256" key="6">
    <source>
        <dbReference type="ARBA" id="ARBA00022989"/>
    </source>
</evidence>
<evidence type="ECO:0000313" key="10">
    <source>
        <dbReference type="EMBL" id="CAA2972303.1"/>
    </source>
</evidence>
<protein>
    <recommendedName>
        <fullName evidence="9">Probable magnesium transporter</fullName>
    </recommendedName>
</protein>
<keyword evidence="11" id="KW-1185">Reference proteome</keyword>
<keyword evidence="9" id="KW-1003">Cell membrane</keyword>
<comment type="function">
    <text evidence="8 9">Acts as a Mg(2+) transporter. Can also transport other divalent cations such as Fe(2+), Sr(2+), Ba(2+), Mn(2+) and Co(2+) but to a much less extent than Mg(2+).</text>
</comment>
<sequence length="197" mass="21784">MITISHTVIIGEVANFVAYAFAPAVLLTPLAALSIIISAVLAHFMLKETVHWPGILDSVMCIVGSIIIVIHAPYEQPISSVQEIWTRRHSQALDMFNTEIVSPIYCVMFTTLTIVASIIMFKEWDGQSAGNIISEICGFVVLSGTILLHITKDFKRSSSFREKSQFVGGSYTSLSPSLSVGLFGWKWRVFDAWRGGR</sequence>
<gene>
    <name evidence="10" type="ORF">OLEA9_A080569</name>
</gene>
<keyword evidence="9" id="KW-0460">Magnesium</keyword>
<evidence type="ECO:0000256" key="2">
    <source>
        <dbReference type="ARBA" id="ARBA00007001"/>
    </source>
</evidence>
<evidence type="ECO:0000256" key="9">
    <source>
        <dbReference type="RuleBase" id="RU363078"/>
    </source>
</evidence>
<dbReference type="OrthoDB" id="1734556at2759"/>
<dbReference type="SUPFAM" id="SSF103481">
    <property type="entry name" value="Multidrug resistance efflux transporter EmrE"/>
    <property type="match status" value="1"/>
</dbReference>
<dbReference type="InterPro" id="IPR008521">
    <property type="entry name" value="Mg_trans_NIPA"/>
</dbReference>
<reference evidence="10 11" key="1">
    <citation type="submission" date="2019-12" db="EMBL/GenBank/DDBJ databases">
        <authorList>
            <person name="Alioto T."/>
            <person name="Alioto T."/>
            <person name="Gomez Garrido J."/>
        </authorList>
    </citation>
    <scope>NUCLEOTIDE SEQUENCE [LARGE SCALE GENOMIC DNA]</scope>
</reference>
<comment type="subcellular location">
    <subcellularLocation>
        <location evidence="9">Cell membrane</location>
        <topology evidence="9">Multi-pass membrane protein</topology>
    </subcellularLocation>
    <subcellularLocation>
        <location evidence="9">Early endosome</location>
    </subcellularLocation>
    <subcellularLocation>
        <location evidence="1">Membrane</location>
        <topology evidence="1">Multi-pass membrane protein</topology>
    </subcellularLocation>
</comment>
<comment type="caution">
    <text evidence="9">Lacks conserved residue(s) required for the propagation of feature annotation.</text>
</comment>
<evidence type="ECO:0000256" key="1">
    <source>
        <dbReference type="ARBA" id="ARBA00004141"/>
    </source>
</evidence>
<dbReference type="Gramene" id="OE9A080569T1">
    <property type="protein sequence ID" value="OE9A080569C1"/>
    <property type="gene ID" value="OE9A080569"/>
</dbReference>
<keyword evidence="6 9" id="KW-1133">Transmembrane helix</keyword>
<dbReference type="GO" id="GO:0005769">
    <property type="term" value="C:early endosome"/>
    <property type="evidence" value="ECO:0007669"/>
    <property type="project" value="UniProtKB-SubCell"/>
</dbReference>
<organism evidence="10 11">
    <name type="scientific">Olea europaea subsp. europaea</name>
    <dbReference type="NCBI Taxonomy" id="158383"/>
    <lineage>
        <taxon>Eukaryota</taxon>
        <taxon>Viridiplantae</taxon>
        <taxon>Streptophyta</taxon>
        <taxon>Embryophyta</taxon>
        <taxon>Tracheophyta</taxon>
        <taxon>Spermatophyta</taxon>
        <taxon>Magnoliopsida</taxon>
        <taxon>eudicotyledons</taxon>
        <taxon>Gunneridae</taxon>
        <taxon>Pentapetalae</taxon>
        <taxon>asterids</taxon>
        <taxon>lamiids</taxon>
        <taxon>Lamiales</taxon>
        <taxon>Oleaceae</taxon>
        <taxon>Oleeae</taxon>
        <taxon>Olea</taxon>
    </lineage>
</organism>
<dbReference type="Proteomes" id="UP000594638">
    <property type="component" value="Unassembled WGS sequence"/>
</dbReference>
<dbReference type="PANTHER" id="PTHR12570:SF19">
    <property type="entry name" value="MAGNESIUM TRANSPORTER-RELATED"/>
    <property type="match status" value="1"/>
</dbReference>